<evidence type="ECO:0000313" key="2">
    <source>
        <dbReference type="Proteomes" id="UP000030661"/>
    </source>
</evidence>
<organism evidence="1">
    <name type="scientific">Vecturithrix granuli</name>
    <dbReference type="NCBI Taxonomy" id="1499967"/>
    <lineage>
        <taxon>Bacteria</taxon>
        <taxon>Candidatus Moduliflexota</taxon>
        <taxon>Candidatus Vecturitrichia</taxon>
        <taxon>Candidatus Vecturitrichales</taxon>
        <taxon>Candidatus Vecturitrichaceae</taxon>
        <taxon>Candidatus Vecturithrix</taxon>
    </lineage>
</organism>
<keyword evidence="2" id="KW-1185">Reference proteome</keyword>
<reference evidence="1" key="1">
    <citation type="journal article" date="2015" name="PeerJ">
        <title>First genomic representation of candidate bacterial phylum KSB3 points to enhanced environmental sensing as a trigger of wastewater bulking.</title>
        <authorList>
            <person name="Sekiguchi Y."/>
            <person name="Ohashi A."/>
            <person name="Parks D.H."/>
            <person name="Yamauchi T."/>
            <person name="Tyson G.W."/>
            <person name="Hugenholtz P."/>
        </authorList>
    </citation>
    <scope>NUCLEOTIDE SEQUENCE [LARGE SCALE GENOMIC DNA]</scope>
</reference>
<proteinExistence type="predicted"/>
<dbReference type="EMBL" id="DF820470">
    <property type="protein sequence ID" value="GAK59423.1"/>
    <property type="molecule type" value="Genomic_DNA"/>
</dbReference>
<dbReference type="AlphaFoldDB" id="A0A081C4B8"/>
<protein>
    <submittedName>
        <fullName evidence="1">Uncharacterized protein</fullName>
    </submittedName>
</protein>
<dbReference type="Proteomes" id="UP000030661">
    <property type="component" value="Unassembled WGS sequence"/>
</dbReference>
<sequence length="254" mass="28120">MYEKMEPLKISTVCANIPDLDAVLSVLYTRLKLAPFLRFDLEATEGVTPVAFIRIGEHTMELLGRIKGERPQSGVIHCVEIEAPGQEKTEIELAPETILRCCPGEQIRLRAIEIMTSLPKEDAAAFIDYTGATMAGPENSLDLCGIAIRLVETEGIPPKELPGLFFPGWHRLSVHVPSVSESYETMSASGSSLESLVEPFQVMPGHKEAMLSLPSHVILQLTEESFLKMTPSLAVEWVKSKFSGHRMRFNTRGK</sequence>
<dbReference type="HOGENOM" id="CLU_1092655_0_0_0"/>
<evidence type="ECO:0000313" key="1">
    <source>
        <dbReference type="EMBL" id="GAK59423.1"/>
    </source>
</evidence>
<dbReference type="STRING" id="1499967.U27_06407"/>
<name>A0A081C4B8_VECG1</name>
<accession>A0A081C4B8</accession>
<gene>
    <name evidence="1" type="ORF">U27_06407</name>
</gene>